<dbReference type="RefSeq" id="WP_239203732.1">
    <property type="nucleotide sequence ID" value="NZ_CP097218.1"/>
</dbReference>
<reference evidence="1" key="1">
    <citation type="submission" date="2022-05" db="EMBL/GenBank/DDBJ databases">
        <title>Genomic analysis of Brachybacterium sp. CBA3104.</title>
        <authorList>
            <person name="Roh S.W."/>
            <person name="Kim Y.B."/>
            <person name="Kim Y."/>
        </authorList>
    </citation>
    <scope>NUCLEOTIDE SEQUENCE</scope>
    <source>
        <strain evidence="1">CBA3104</strain>
    </source>
</reference>
<dbReference type="EMBL" id="CP097218">
    <property type="protein sequence ID" value="UQN30549.1"/>
    <property type="molecule type" value="Genomic_DNA"/>
</dbReference>
<accession>A0ABY4N8W3</accession>
<keyword evidence="2" id="KW-1185">Reference proteome</keyword>
<evidence type="ECO:0000313" key="2">
    <source>
        <dbReference type="Proteomes" id="UP001055868"/>
    </source>
</evidence>
<gene>
    <name evidence="1" type="ORF">M4486_04350</name>
</gene>
<sequence>MYIFSVDSPDAPAHLERSMSIIEHLELPATHAWIRQPPATSSEIAAIDSSFPDAPVSLEDSLRDAVIAALESASHLRLAIQSDLFAPAPFRAELRTILMAAGRLGYISLPTQSDDRREHAEHILGMEARSLDRALTDIDRIEHLPGLRWDTDEVDELRRKIKTVNTAGLPGDRSLIRIAADLIGREVTAADARIEPGVLRDHLTWIWHTASGSAHGFAWQSLSHGDFVTDLGDVLSAFHYALDAAKNIWEPETV</sequence>
<organism evidence="1 2">
    <name type="scientific">Brachybacterium kimchii</name>
    <dbReference type="NCBI Taxonomy" id="2942909"/>
    <lineage>
        <taxon>Bacteria</taxon>
        <taxon>Bacillati</taxon>
        <taxon>Actinomycetota</taxon>
        <taxon>Actinomycetes</taxon>
        <taxon>Micrococcales</taxon>
        <taxon>Dermabacteraceae</taxon>
        <taxon>Brachybacterium</taxon>
    </lineage>
</organism>
<proteinExistence type="predicted"/>
<protein>
    <submittedName>
        <fullName evidence="1">Uncharacterized protein</fullName>
    </submittedName>
</protein>
<dbReference type="Proteomes" id="UP001055868">
    <property type="component" value="Chromosome"/>
</dbReference>
<name>A0ABY4N8W3_9MICO</name>
<evidence type="ECO:0000313" key="1">
    <source>
        <dbReference type="EMBL" id="UQN30549.1"/>
    </source>
</evidence>